<dbReference type="RefSeq" id="WP_340931874.1">
    <property type="nucleotide sequence ID" value="NZ_CP150496.1"/>
</dbReference>
<name>A0ABZ2TNY7_9FLAO</name>
<sequence length="369" mass="40949">MYSYPNQETTNFSGEVTLNTLDGKLIKAFRFLDGVITNAYLPKEINYQYKNSLNDDAAECRIAYGCNHTSSDKDCICNNEFLNEIEIKSPPRRDSAAYISVSDLYGSGGPEDFSPYGCEVGCNGWDSGAGSSSTSDQIKNKLTNKCAKDIFTELENGIFENHPLKPEIQIPISNQLTLNFSESILKLFNDSSNINLTIQNGTTNGSNASTNGATITVNDNYLANATRLSIARTIIHESVHAYINALYSNVVSFNSFSFADKIEKYSEDKGYVIGTNNFHHNFMGQYIDAMAYSLYEWDKTYGTGGNLGWKYYQTMAYSGMFQVNSNGTIVTENDTFKELVPNANDRQAIADIILNEQNGNNDAQGTKCY</sequence>
<reference evidence="1 2" key="1">
    <citation type="submission" date="2024-03" db="EMBL/GenBank/DDBJ databases">
        <authorList>
            <person name="Cao K."/>
        </authorList>
    </citation>
    <scope>NUCLEOTIDE SEQUENCE [LARGE SCALE GENOMIC DNA]</scope>
    <source>
        <strain evidence="1 2">MCCC 1K00696</strain>
    </source>
</reference>
<proteinExistence type="predicted"/>
<evidence type="ECO:0000313" key="1">
    <source>
        <dbReference type="EMBL" id="WYW54725.1"/>
    </source>
</evidence>
<evidence type="ECO:0000313" key="2">
    <source>
        <dbReference type="Proteomes" id="UP001491088"/>
    </source>
</evidence>
<protein>
    <recommendedName>
        <fullName evidence="3">SprT-like domain-containing protein</fullName>
    </recommendedName>
</protein>
<organism evidence="1 2">
    <name type="scientific">Polaribacter marinaquae</name>
    <dbReference type="NCBI Taxonomy" id="1642819"/>
    <lineage>
        <taxon>Bacteria</taxon>
        <taxon>Pseudomonadati</taxon>
        <taxon>Bacteroidota</taxon>
        <taxon>Flavobacteriia</taxon>
        <taxon>Flavobacteriales</taxon>
        <taxon>Flavobacteriaceae</taxon>
    </lineage>
</organism>
<gene>
    <name evidence="1" type="ORF">WG950_09315</name>
</gene>
<accession>A0ABZ2TNY7</accession>
<dbReference type="Proteomes" id="UP001491088">
    <property type="component" value="Chromosome"/>
</dbReference>
<evidence type="ECO:0008006" key="3">
    <source>
        <dbReference type="Google" id="ProtNLM"/>
    </source>
</evidence>
<dbReference type="EMBL" id="CP150496">
    <property type="protein sequence ID" value="WYW54725.1"/>
    <property type="molecule type" value="Genomic_DNA"/>
</dbReference>
<keyword evidence="2" id="KW-1185">Reference proteome</keyword>